<dbReference type="Proteomes" id="UP001378960">
    <property type="component" value="Unassembled WGS sequence"/>
</dbReference>
<protein>
    <recommendedName>
        <fullName evidence="6">ER membrane protein complex subunit 10</fullName>
    </recommendedName>
</protein>
<evidence type="ECO:0000313" key="4">
    <source>
        <dbReference type="EMBL" id="GMM45042.1"/>
    </source>
</evidence>
<dbReference type="Pfam" id="PF21203">
    <property type="entry name" value="ECM10"/>
    <property type="match status" value="1"/>
</dbReference>
<keyword evidence="5" id="KW-1185">Reference proteome</keyword>
<accession>A0AAV5R1Y6</accession>
<evidence type="ECO:0000256" key="3">
    <source>
        <dbReference type="SAM" id="SignalP"/>
    </source>
</evidence>
<feature type="region of interest" description="Disordered" evidence="1">
    <location>
        <begin position="153"/>
        <end position="181"/>
    </location>
</feature>
<keyword evidence="2" id="KW-1133">Transmembrane helix</keyword>
<reference evidence="4 5" key="1">
    <citation type="journal article" date="2023" name="Elife">
        <title>Identification of key yeast species and microbe-microbe interactions impacting larval growth of Drosophila in the wild.</title>
        <authorList>
            <person name="Mure A."/>
            <person name="Sugiura Y."/>
            <person name="Maeda R."/>
            <person name="Honda K."/>
            <person name="Sakurai N."/>
            <person name="Takahashi Y."/>
            <person name="Watada M."/>
            <person name="Katoh T."/>
            <person name="Gotoh A."/>
            <person name="Gotoh Y."/>
            <person name="Taniguchi I."/>
            <person name="Nakamura K."/>
            <person name="Hayashi T."/>
            <person name="Katayama T."/>
            <person name="Uemura T."/>
            <person name="Hattori Y."/>
        </authorList>
    </citation>
    <scope>NUCLEOTIDE SEQUENCE [LARGE SCALE GENOMIC DNA]</scope>
    <source>
        <strain evidence="4 5">PK-24</strain>
    </source>
</reference>
<dbReference type="AlphaFoldDB" id="A0AAV5R1Y6"/>
<evidence type="ECO:0008006" key="6">
    <source>
        <dbReference type="Google" id="ProtNLM"/>
    </source>
</evidence>
<sequence>MKASITYLLLLALQIAFTNALTWEFSAKNIYSGITIPLSTINIENKISLELLEIPEELTKNELDWCLSLKTEDEKKFNCFVFLDKLNFRSSKITGILSFIIDENELITDVTYFKNNKELNLKISKPYEIPYPQLAFNSQAGAPLTTHVEIEDEEELDEFDESSPGENNNVENTDNNDDDEFQEIVRPNRLYSGNKTFIEQYWMYIIPPILLFMAMSTFGKSDPSASQLGN</sequence>
<evidence type="ECO:0000256" key="2">
    <source>
        <dbReference type="SAM" id="Phobius"/>
    </source>
</evidence>
<dbReference type="EMBL" id="BTGB01000001">
    <property type="protein sequence ID" value="GMM45042.1"/>
    <property type="molecule type" value="Genomic_DNA"/>
</dbReference>
<organism evidence="4 5">
    <name type="scientific">Pichia kluyveri</name>
    <name type="common">Yeast</name>
    <dbReference type="NCBI Taxonomy" id="36015"/>
    <lineage>
        <taxon>Eukaryota</taxon>
        <taxon>Fungi</taxon>
        <taxon>Dikarya</taxon>
        <taxon>Ascomycota</taxon>
        <taxon>Saccharomycotina</taxon>
        <taxon>Pichiomycetes</taxon>
        <taxon>Pichiales</taxon>
        <taxon>Pichiaceae</taxon>
        <taxon>Pichia</taxon>
    </lineage>
</organism>
<feature type="transmembrane region" description="Helical" evidence="2">
    <location>
        <begin position="201"/>
        <end position="218"/>
    </location>
</feature>
<evidence type="ECO:0000313" key="5">
    <source>
        <dbReference type="Proteomes" id="UP001378960"/>
    </source>
</evidence>
<gene>
    <name evidence="4" type="ORF">DAPK24_016170</name>
</gene>
<keyword evidence="2" id="KW-0472">Membrane</keyword>
<feature type="signal peptide" evidence="3">
    <location>
        <begin position="1"/>
        <end position="20"/>
    </location>
</feature>
<feature type="compositionally biased region" description="Acidic residues" evidence="1">
    <location>
        <begin position="153"/>
        <end position="163"/>
    </location>
</feature>
<evidence type="ECO:0000256" key="1">
    <source>
        <dbReference type="SAM" id="MobiDB-lite"/>
    </source>
</evidence>
<comment type="caution">
    <text evidence="4">The sequence shown here is derived from an EMBL/GenBank/DDBJ whole genome shotgun (WGS) entry which is preliminary data.</text>
</comment>
<name>A0AAV5R1Y6_PICKL</name>
<feature type="chain" id="PRO_5043517855" description="ER membrane protein complex subunit 10" evidence="3">
    <location>
        <begin position="21"/>
        <end position="230"/>
    </location>
</feature>
<keyword evidence="3" id="KW-0732">Signal</keyword>
<proteinExistence type="predicted"/>
<keyword evidence="2" id="KW-0812">Transmembrane</keyword>